<keyword evidence="1" id="KW-0472">Membrane</keyword>
<sequence length="93" mass="10519">MNHDTKTPYPPPQAHAAPVPAYEYNNTTTYANYNPPELQPPPKNQLRTMAEVKQEWRYGSKSRVFKYYIAYALMGFAIGAIIGVIIGVVIRFA</sequence>
<dbReference type="EMBL" id="JBFXLT010000009">
    <property type="protein sequence ID" value="KAL2819715.1"/>
    <property type="molecule type" value="Genomic_DNA"/>
</dbReference>
<accession>A0ABR4HW48</accession>
<evidence type="ECO:0000313" key="2">
    <source>
        <dbReference type="EMBL" id="KAL2819715.1"/>
    </source>
</evidence>
<name>A0ABR4HW48_9EURO</name>
<keyword evidence="3" id="KW-1185">Reference proteome</keyword>
<organism evidence="2 3">
    <name type="scientific">Aspergillus granulosus</name>
    <dbReference type="NCBI Taxonomy" id="176169"/>
    <lineage>
        <taxon>Eukaryota</taxon>
        <taxon>Fungi</taxon>
        <taxon>Dikarya</taxon>
        <taxon>Ascomycota</taxon>
        <taxon>Pezizomycotina</taxon>
        <taxon>Eurotiomycetes</taxon>
        <taxon>Eurotiomycetidae</taxon>
        <taxon>Eurotiales</taxon>
        <taxon>Aspergillaceae</taxon>
        <taxon>Aspergillus</taxon>
        <taxon>Aspergillus subgen. Nidulantes</taxon>
    </lineage>
</organism>
<protein>
    <submittedName>
        <fullName evidence="2">Uncharacterized protein</fullName>
    </submittedName>
</protein>
<comment type="caution">
    <text evidence="2">The sequence shown here is derived from an EMBL/GenBank/DDBJ whole genome shotgun (WGS) entry which is preliminary data.</text>
</comment>
<reference evidence="2 3" key="1">
    <citation type="submission" date="2024-07" db="EMBL/GenBank/DDBJ databases">
        <title>Section-level genome sequencing and comparative genomics of Aspergillus sections Usti and Cavernicolus.</title>
        <authorList>
            <consortium name="Lawrence Berkeley National Laboratory"/>
            <person name="Nybo J.L."/>
            <person name="Vesth T.C."/>
            <person name="Theobald S."/>
            <person name="Frisvad J.C."/>
            <person name="Larsen T.O."/>
            <person name="Kjaerboelling I."/>
            <person name="Rothschild-Mancinelli K."/>
            <person name="Lyhne E.K."/>
            <person name="Kogle M.E."/>
            <person name="Barry K."/>
            <person name="Clum A."/>
            <person name="Na H."/>
            <person name="Ledsgaard L."/>
            <person name="Lin J."/>
            <person name="Lipzen A."/>
            <person name="Kuo A."/>
            <person name="Riley R."/>
            <person name="Mondo S."/>
            <person name="Labutti K."/>
            <person name="Haridas S."/>
            <person name="Pangalinan J."/>
            <person name="Salamov A.A."/>
            <person name="Simmons B.A."/>
            <person name="Magnuson J.K."/>
            <person name="Chen J."/>
            <person name="Drula E."/>
            <person name="Henrissat B."/>
            <person name="Wiebenga A."/>
            <person name="Lubbers R.J."/>
            <person name="Gomes A.C."/>
            <person name="Makela M.R."/>
            <person name="Stajich J."/>
            <person name="Grigoriev I.V."/>
            <person name="Mortensen U.H."/>
            <person name="De Vries R.P."/>
            <person name="Baker S.E."/>
            <person name="Andersen M.R."/>
        </authorList>
    </citation>
    <scope>NUCLEOTIDE SEQUENCE [LARGE SCALE GENOMIC DNA]</scope>
    <source>
        <strain evidence="2 3">CBS 588.65</strain>
    </source>
</reference>
<feature type="transmembrane region" description="Helical" evidence="1">
    <location>
        <begin position="67"/>
        <end position="90"/>
    </location>
</feature>
<keyword evidence="1" id="KW-0812">Transmembrane</keyword>
<gene>
    <name evidence="2" type="ORF">BJX63DRAFT_381521</name>
</gene>
<evidence type="ECO:0000313" key="3">
    <source>
        <dbReference type="Proteomes" id="UP001610334"/>
    </source>
</evidence>
<evidence type="ECO:0000256" key="1">
    <source>
        <dbReference type="SAM" id="Phobius"/>
    </source>
</evidence>
<proteinExistence type="predicted"/>
<keyword evidence="1" id="KW-1133">Transmembrane helix</keyword>
<dbReference type="Proteomes" id="UP001610334">
    <property type="component" value="Unassembled WGS sequence"/>
</dbReference>